<evidence type="ECO:0000259" key="1">
    <source>
        <dbReference type="Pfam" id="PF12697"/>
    </source>
</evidence>
<evidence type="ECO:0000313" key="3">
    <source>
        <dbReference type="Proteomes" id="UP000604117"/>
    </source>
</evidence>
<dbReference type="EMBL" id="BONE01000053">
    <property type="protein sequence ID" value="GIF76095.1"/>
    <property type="molecule type" value="Genomic_DNA"/>
</dbReference>
<dbReference type="SUPFAM" id="SSF53474">
    <property type="entry name" value="alpha/beta-Hydrolases"/>
    <property type="match status" value="1"/>
</dbReference>
<evidence type="ECO:0000313" key="2">
    <source>
        <dbReference type="EMBL" id="GIF76095.1"/>
    </source>
</evidence>
<dbReference type="PANTHER" id="PTHR43689:SF8">
    <property type="entry name" value="ALPHA_BETA-HYDROLASES SUPERFAMILY PROTEIN"/>
    <property type="match status" value="1"/>
</dbReference>
<dbReference type="Gene3D" id="3.40.50.1820">
    <property type="entry name" value="alpha/beta hydrolase"/>
    <property type="match status" value="1"/>
</dbReference>
<comment type="caution">
    <text evidence="2">The sequence shown here is derived from an EMBL/GenBank/DDBJ whole genome shotgun (WGS) entry which is preliminary data.</text>
</comment>
<dbReference type="InterPro" id="IPR000073">
    <property type="entry name" value="AB_hydrolase_1"/>
</dbReference>
<dbReference type="Pfam" id="PF12697">
    <property type="entry name" value="Abhydrolase_6"/>
    <property type="match status" value="1"/>
</dbReference>
<organism evidence="2 3">
    <name type="scientific">Asanoa siamensis</name>
    <dbReference type="NCBI Taxonomy" id="926357"/>
    <lineage>
        <taxon>Bacteria</taxon>
        <taxon>Bacillati</taxon>
        <taxon>Actinomycetota</taxon>
        <taxon>Actinomycetes</taxon>
        <taxon>Micromonosporales</taxon>
        <taxon>Micromonosporaceae</taxon>
        <taxon>Asanoa</taxon>
    </lineage>
</organism>
<name>A0ABQ4CXU1_9ACTN</name>
<proteinExistence type="predicted"/>
<protein>
    <recommendedName>
        <fullName evidence="1">AB hydrolase-1 domain-containing protein</fullName>
    </recommendedName>
</protein>
<keyword evidence="3" id="KW-1185">Reference proteome</keyword>
<sequence>MAISEFTSVQAADTFRAGYERSFSRLWPVPYSAVDVPTAYGPTRAYRCGPSTGVPFVLLPGAGGNSLMWHRHVAALAADRPVIAIDPVGEPGGSAQQRPITGGADLGAWLRAVLSTLEVPHAHLVGCSPGGWIALQATDRAASISLLDPAGLGRVTPAFLAWVVAGGLAALTPRGVRHRLAGPLRNATLRDDKLMPLLRASMRFRRRLPVPPPLTDEMVRALHGVPLLVLLGARSQLYAAEAVATRLRSLVPTARVEVVAGAGHDLPVHSPGVVVDRIRTFTAGVS</sequence>
<feature type="domain" description="AB hydrolase-1" evidence="1">
    <location>
        <begin position="56"/>
        <end position="276"/>
    </location>
</feature>
<dbReference type="RefSeq" id="WP_203716922.1">
    <property type="nucleotide sequence ID" value="NZ_BONE01000053.1"/>
</dbReference>
<reference evidence="2 3" key="1">
    <citation type="submission" date="2021-01" db="EMBL/GenBank/DDBJ databases">
        <title>Whole genome shotgun sequence of Asanoa siamensis NBRC 107932.</title>
        <authorList>
            <person name="Komaki H."/>
            <person name="Tamura T."/>
        </authorList>
    </citation>
    <scope>NUCLEOTIDE SEQUENCE [LARGE SCALE GENOMIC DNA]</scope>
    <source>
        <strain evidence="2 3">NBRC 107932</strain>
    </source>
</reference>
<accession>A0ABQ4CXU1</accession>
<dbReference type="PANTHER" id="PTHR43689">
    <property type="entry name" value="HYDROLASE"/>
    <property type="match status" value="1"/>
</dbReference>
<gene>
    <name evidence="2" type="ORF">Asi02nite_56130</name>
</gene>
<dbReference type="Proteomes" id="UP000604117">
    <property type="component" value="Unassembled WGS sequence"/>
</dbReference>
<dbReference type="InterPro" id="IPR029058">
    <property type="entry name" value="AB_hydrolase_fold"/>
</dbReference>